<dbReference type="CDD" id="cd00170">
    <property type="entry name" value="SEC14"/>
    <property type="match status" value="1"/>
</dbReference>
<dbReference type="PANTHER" id="PTHR10174">
    <property type="entry name" value="ALPHA-TOCOPHEROL TRANSFER PROTEIN-RELATED"/>
    <property type="match status" value="1"/>
</dbReference>
<dbReference type="OMA" id="PEICSNM"/>
<reference evidence="2" key="1">
    <citation type="submission" date="2025-08" db="UniProtKB">
        <authorList>
            <consortium name="Ensembl"/>
        </authorList>
    </citation>
    <scope>IDENTIFICATION</scope>
</reference>
<dbReference type="GO" id="GO:0016020">
    <property type="term" value="C:membrane"/>
    <property type="evidence" value="ECO:0007669"/>
    <property type="project" value="TreeGrafter"/>
</dbReference>
<dbReference type="GeneTree" id="ENSGT00940000155407"/>
<evidence type="ECO:0000313" key="2">
    <source>
        <dbReference type="Ensembl" id="ENSPMAP00000007434.1"/>
    </source>
</evidence>
<dbReference type="AlphaFoldDB" id="S4RQE8"/>
<accession>S4RQE8</accession>
<proteinExistence type="predicted"/>
<feature type="domain" description="CRAL-TRIO" evidence="1">
    <location>
        <begin position="15"/>
        <end position="148"/>
    </location>
</feature>
<evidence type="ECO:0000259" key="1">
    <source>
        <dbReference type="PROSITE" id="PS50191"/>
    </source>
</evidence>
<dbReference type="GO" id="GO:1902936">
    <property type="term" value="F:phosphatidylinositol bisphosphate binding"/>
    <property type="evidence" value="ECO:0007669"/>
    <property type="project" value="TreeGrafter"/>
</dbReference>
<dbReference type="PANTHER" id="PTHR10174:SF130">
    <property type="entry name" value="ALPHA-TOCOPHEROL TRANSFER PROTEIN-LIKE"/>
    <property type="match status" value="1"/>
</dbReference>
<dbReference type="PROSITE" id="PS50191">
    <property type="entry name" value="CRAL_TRIO"/>
    <property type="match status" value="1"/>
</dbReference>
<dbReference type="Gene3D" id="3.40.525.10">
    <property type="entry name" value="CRAL-TRIO lipid binding domain"/>
    <property type="match status" value="1"/>
</dbReference>
<dbReference type="SMART" id="SM00516">
    <property type="entry name" value="SEC14"/>
    <property type="match status" value="1"/>
</dbReference>
<dbReference type="InterPro" id="IPR001251">
    <property type="entry name" value="CRAL-TRIO_dom"/>
</dbReference>
<dbReference type="HOGENOM" id="CLU_1763081_0_0_1"/>
<dbReference type="STRING" id="7757.ENSPMAP00000007434"/>
<organism evidence="2">
    <name type="scientific">Petromyzon marinus</name>
    <name type="common">Sea lamprey</name>
    <dbReference type="NCBI Taxonomy" id="7757"/>
    <lineage>
        <taxon>Eukaryota</taxon>
        <taxon>Metazoa</taxon>
        <taxon>Chordata</taxon>
        <taxon>Craniata</taxon>
        <taxon>Vertebrata</taxon>
        <taxon>Cyclostomata</taxon>
        <taxon>Hyperoartia</taxon>
        <taxon>Petromyzontiformes</taxon>
        <taxon>Petromyzontidae</taxon>
        <taxon>Petromyzon</taxon>
    </lineage>
</organism>
<protein>
    <recommendedName>
        <fullName evidence="1">CRAL-TRIO domain-containing protein</fullName>
    </recommendedName>
</protein>
<dbReference type="Pfam" id="PF00650">
    <property type="entry name" value="CRAL_TRIO"/>
    <property type="match status" value="1"/>
</dbReference>
<dbReference type="PRINTS" id="PR00180">
    <property type="entry name" value="CRETINALDHBP"/>
</dbReference>
<dbReference type="SUPFAM" id="SSF52087">
    <property type="entry name" value="CRAL/TRIO domain"/>
    <property type="match status" value="1"/>
</dbReference>
<dbReference type="InterPro" id="IPR036865">
    <property type="entry name" value="CRAL-TRIO_dom_sf"/>
</dbReference>
<reference evidence="2" key="2">
    <citation type="submission" date="2025-09" db="UniProtKB">
        <authorList>
            <consortium name="Ensembl"/>
        </authorList>
    </citation>
    <scope>IDENTIFICATION</scope>
</reference>
<name>S4RQE8_PETMA</name>
<sequence length="148" mass="17068">MRCHETWPDIFQDFRPSAVKELLDSGFIRVLPERDSKGRRVIIQSPGKWNPSTTPIIDNFKAMYMTLELLIQSEETQVNGITILVDHKGMGLAHVTNFTPSLMKKITTVIQDAFPIRIKGHHTINEPSIFKAMFALIKPFFKEKMQKR</sequence>
<dbReference type="Ensembl" id="ENSPMAT00000007468.1">
    <property type="protein sequence ID" value="ENSPMAP00000007434.1"/>
    <property type="gene ID" value="ENSPMAG00000006747.1"/>
</dbReference>